<accession>A0A511QFI5</accession>
<evidence type="ECO:0000313" key="3">
    <source>
        <dbReference type="EMBL" id="GEM76064.1"/>
    </source>
</evidence>
<keyword evidence="1" id="KW-0732">Signal</keyword>
<evidence type="ECO:0000313" key="4">
    <source>
        <dbReference type="Proteomes" id="UP000321922"/>
    </source>
</evidence>
<feature type="domain" description="Capsule biosynthesis GfcC-like C-terminal" evidence="2">
    <location>
        <begin position="199"/>
        <end position="253"/>
    </location>
</feature>
<protein>
    <recommendedName>
        <fullName evidence="2">Capsule biosynthesis GfcC-like C-terminal domain-containing protein</fullName>
    </recommendedName>
</protein>
<dbReference type="RefSeq" id="WP_039981582.1">
    <property type="nucleotide sequence ID" value="NZ_BAOJ01000063.1"/>
</dbReference>
<dbReference type="OrthoDB" id="5868789at2"/>
<sequence>MNKRWLPLSRLAKMMTWATWTLFSSALTQVHAQQDIPLQVELIDTQQALQFQQPARLEQVLKQAQAQGMTLQYPLAVTLFDRSPQAEQSSMARKNSVLNQMIQHNLVTHPTYQFIQQSQFAPRVLSGVDVDAIRLDKFANPRLTGPLALSAPAREENVLYLGNLDGLYRVSNLPGIALKAQLNSLASTKEIATLPQPPILIYPDGEVVEPHHGRWLTTQYYLPPLTMVYIPFEDYQTSSMDQDIVQLLSQRIPTATKK</sequence>
<dbReference type="EMBL" id="BJXJ01000019">
    <property type="protein sequence ID" value="GEM76064.1"/>
    <property type="molecule type" value="Genomic_DNA"/>
</dbReference>
<evidence type="ECO:0000259" key="2">
    <source>
        <dbReference type="Pfam" id="PF06251"/>
    </source>
</evidence>
<feature type="chain" id="PRO_5022193380" description="Capsule biosynthesis GfcC-like C-terminal domain-containing protein" evidence="1">
    <location>
        <begin position="27"/>
        <end position="258"/>
    </location>
</feature>
<dbReference type="Proteomes" id="UP000321922">
    <property type="component" value="Unassembled WGS sequence"/>
</dbReference>
<dbReference type="Pfam" id="PF06251">
    <property type="entry name" value="Caps_syn_GfcC_C"/>
    <property type="match status" value="1"/>
</dbReference>
<dbReference type="InterPro" id="IPR010425">
    <property type="entry name" value="Caps_synth_GfcC-like_C"/>
</dbReference>
<feature type="signal peptide" evidence="1">
    <location>
        <begin position="1"/>
        <end position="26"/>
    </location>
</feature>
<proteinExistence type="predicted"/>
<keyword evidence="4" id="KW-1185">Reference proteome</keyword>
<dbReference type="AlphaFoldDB" id="A0A511QFI5"/>
<reference evidence="3 4" key="1">
    <citation type="submission" date="2019-07" db="EMBL/GenBank/DDBJ databases">
        <title>Whole genome shotgun sequence of Vibrio sagamiensis NBRC 104589.</title>
        <authorList>
            <person name="Hosoyama A."/>
            <person name="Uohara A."/>
            <person name="Ohji S."/>
            <person name="Ichikawa N."/>
        </authorList>
    </citation>
    <scope>NUCLEOTIDE SEQUENCE [LARGE SCALE GENOMIC DNA]</scope>
    <source>
        <strain evidence="3 4">NBRC 104589</strain>
    </source>
</reference>
<name>A0A511QFI5_9VIBR</name>
<organism evidence="3 4">
    <name type="scientific">Vibrio sagamiensis NBRC 104589</name>
    <dbReference type="NCBI Taxonomy" id="1219064"/>
    <lineage>
        <taxon>Bacteria</taxon>
        <taxon>Pseudomonadati</taxon>
        <taxon>Pseudomonadota</taxon>
        <taxon>Gammaproteobacteria</taxon>
        <taxon>Vibrionales</taxon>
        <taxon>Vibrionaceae</taxon>
        <taxon>Vibrio</taxon>
    </lineage>
</organism>
<evidence type="ECO:0000256" key="1">
    <source>
        <dbReference type="SAM" id="SignalP"/>
    </source>
</evidence>
<gene>
    <name evidence="3" type="ORF">VSA01S_21760</name>
</gene>
<comment type="caution">
    <text evidence="3">The sequence shown here is derived from an EMBL/GenBank/DDBJ whole genome shotgun (WGS) entry which is preliminary data.</text>
</comment>